<evidence type="ECO:0000313" key="1">
    <source>
        <dbReference type="EMBL" id="JAH21803.1"/>
    </source>
</evidence>
<dbReference type="AlphaFoldDB" id="A0A0E9R0H1"/>
<reference evidence="1" key="1">
    <citation type="submission" date="2014-11" db="EMBL/GenBank/DDBJ databases">
        <authorList>
            <person name="Amaro Gonzalez C."/>
        </authorList>
    </citation>
    <scope>NUCLEOTIDE SEQUENCE</scope>
</reference>
<name>A0A0E9R0H1_ANGAN</name>
<organism evidence="1">
    <name type="scientific">Anguilla anguilla</name>
    <name type="common">European freshwater eel</name>
    <name type="synonym">Muraena anguilla</name>
    <dbReference type="NCBI Taxonomy" id="7936"/>
    <lineage>
        <taxon>Eukaryota</taxon>
        <taxon>Metazoa</taxon>
        <taxon>Chordata</taxon>
        <taxon>Craniata</taxon>
        <taxon>Vertebrata</taxon>
        <taxon>Euteleostomi</taxon>
        <taxon>Actinopterygii</taxon>
        <taxon>Neopterygii</taxon>
        <taxon>Teleostei</taxon>
        <taxon>Anguilliformes</taxon>
        <taxon>Anguillidae</taxon>
        <taxon>Anguilla</taxon>
    </lineage>
</organism>
<dbReference type="EMBL" id="GBXM01088570">
    <property type="protein sequence ID" value="JAH20007.1"/>
    <property type="molecule type" value="Transcribed_RNA"/>
</dbReference>
<proteinExistence type="predicted"/>
<reference evidence="1" key="2">
    <citation type="journal article" date="2015" name="Fish Shellfish Immunol.">
        <title>Early steps in the European eel (Anguilla anguilla)-Vibrio vulnificus interaction in the gills: Role of the RtxA13 toxin.</title>
        <authorList>
            <person name="Callol A."/>
            <person name="Pajuelo D."/>
            <person name="Ebbesson L."/>
            <person name="Teles M."/>
            <person name="MacKenzie S."/>
            <person name="Amaro C."/>
        </authorList>
    </citation>
    <scope>NUCLEOTIDE SEQUENCE</scope>
</reference>
<dbReference type="EMBL" id="GBXM01086774">
    <property type="protein sequence ID" value="JAH21803.1"/>
    <property type="molecule type" value="Transcribed_RNA"/>
</dbReference>
<dbReference type="EMBL" id="GBXM01102278">
    <property type="protein sequence ID" value="JAH06299.1"/>
    <property type="molecule type" value="Transcribed_RNA"/>
</dbReference>
<accession>A0A0E9R0H1</accession>
<protein>
    <submittedName>
        <fullName evidence="1">Uncharacterized protein</fullName>
    </submittedName>
</protein>
<sequence>MSAVRRVSIGFTSNALKKL</sequence>